<evidence type="ECO:0000313" key="1">
    <source>
        <dbReference type="EMBL" id="KAG5589601.1"/>
    </source>
</evidence>
<protein>
    <submittedName>
        <fullName evidence="1">Uncharacterized protein</fullName>
    </submittedName>
</protein>
<keyword evidence="2" id="KW-1185">Reference proteome</keyword>
<gene>
    <name evidence="1" type="ORF">H5410_040115</name>
</gene>
<accession>A0A9J5XMZ3</accession>
<dbReference type="Proteomes" id="UP000824120">
    <property type="component" value="Chromosome 8"/>
</dbReference>
<name>A0A9J5XMZ3_SOLCO</name>
<organism evidence="1 2">
    <name type="scientific">Solanum commersonii</name>
    <name type="common">Commerson's wild potato</name>
    <name type="synonym">Commerson's nightshade</name>
    <dbReference type="NCBI Taxonomy" id="4109"/>
    <lineage>
        <taxon>Eukaryota</taxon>
        <taxon>Viridiplantae</taxon>
        <taxon>Streptophyta</taxon>
        <taxon>Embryophyta</taxon>
        <taxon>Tracheophyta</taxon>
        <taxon>Spermatophyta</taxon>
        <taxon>Magnoliopsida</taxon>
        <taxon>eudicotyledons</taxon>
        <taxon>Gunneridae</taxon>
        <taxon>Pentapetalae</taxon>
        <taxon>asterids</taxon>
        <taxon>lamiids</taxon>
        <taxon>Solanales</taxon>
        <taxon>Solanaceae</taxon>
        <taxon>Solanoideae</taxon>
        <taxon>Solaneae</taxon>
        <taxon>Solanum</taxon>
    </lineage>
</organism>
<comment type="caution">
    <text evidence="1">The sequence shown here is derived from an EMBL/GenBank/DDBJ whole genome shotgun (WGS) entry which is preliminary data.</text>
</comment>
<dbReference type="AlphaFoldDB" id="A0A9J5XMZ3"/>
<proteinExistence type="predicted"/>
<sequence>MSLFMTNLEDTAVCFSIANVPHAKYQSIGTIIDYIVPIISKSGSNFGIGFEEPAAIVVAMTSTSLISKGTENVAEY</sequence>
<reference evidence="1 2" key="1">
    <citation type="submission" date="2020-09" db="EMBL/GenBank/DDBJ databases">
        <title>De no assembly of potato wild relative species, Solanum commersonii.</title>
        <authorList>
            <person name="Cho K."/>
        </authorList>
    </citation>
    <scope>NUCLEOTIDE SEQUENCE [LARGE SCALE GENOMIC DNA]</scope>
    <source>
        <strain evidence="1">LZ3.2</strain>
        <tissue evidence="1">Leaf</tissue>
    </source>
</reference>
<dbReference type="EMBL" id="JACXVP010000008">
    <property type="protein sequence ID" value="KAG5589601.1"/>
    <property type="molecule type" value="Genomic_DNA"/>
</dbReference>
<evidence type="ECO:0000313" key="2">
    <source>
        <dbReference type="Proteomes" id="UP000824120"/>
    </source>
</evidence>